<evidence type="ECO:0000259" key="6">
    <source>
        <dbReference type="Pfam" id="PF07715"/>
    </source>
</evidence>
<dbReference type="Pfam" id="PF07715">
    <property type="entry name" value="Plug"/>
    <property type="match status" value="1"/>
</dbReference>
<dbReference type="SUPFAM" id="SSF49464">
    <property type="entry name" value="Carboxypeptidase regulatory domain-like"/>
    <property type="match status" value="1"/>
</dbReference>
<evidence type="ECO:0000256" key="2">
    <source>
        <dbReference type="ARBA" id="ARBA00023136"/>
    </source>
</evidence>
<keyword evidence="8" id="KW-0675">Receptor</keyword>
<feature type="chain" id="PRO_5045237478" evidence="5">
    <location>
        <begin position="20"/>
        <end position="794"/>
    </location>
</feature>
<dbReference type="InterPro" id="IPR037066">
    <property type="entry name" value="Plug_dom_sf"/>
</dbReference>
<keyword evidence="9" id="KW-1185">Reference proteome</keyword>
<keyword evidence="5" id="KW-0732">Signal</keyword>
<comment type="subcellular location">
    <subcellularLocation>
        <location evidence="1">Cell outer membrane</location>
    </subcellularLocation>
</comment>
<evidence type="ECO:0000256" key="1">
    <source>
        <dbReference type="ARBA" id="ARBA00004442"/>
    </source>
</evidence>
<gene>
    <name evidence="8" type="ORF">T190423A01A_30428</name>
</gene>
<dbReference type="Gene3D" id="2.170.130.10">
    <property type="entry name" value="TonB-dependent receptor, plug domain"/>
    <property type="match status" value="1"/>
</dbReference>
<organism evidence="8 9">
    <name type="scientific">Tenacibaculum polynesiense</name>
    <dbReference type="NCBI Taxonomy" id="3137857"/>
    <lineage>
        <taxon>Bacteria</taxon>
        <taxon>Pseudomonadati</taxon>
        <taxon>Bacteroidota</taxon>
        <taxon>Flavobacteriia</taxon>
        <taxon>Flavobacteriales</taxon>
        <taxon>Flavobacteriaceae</taxon>
        <taxon>Tenacibaculum</taxon>
    </lineage>
</organism>
<dbReference type="Pfam" id="PF14905">
    <property type="entry name" value="OMP_b-brl_3"/>
    <property type="match status" value="1"/>
</dbReference>
<reference evidence="8 9" key="1">
    <citation type="submission" date="2024-05" db="EMBL/GenBank/DDBJ databases">
        <authorList>
            <person name="Duchaud E."/>
        </authorList>
    </citation>
    <scope>NUCLEOTIDE SEQUENCE [LARGE SCALE GENOMIC DNA]</scope>
    <source>
        <strain evidence="8">Ena-SAMPLE-TAB-13-05-2024-13:56:06:370-140308</strain>
    </source>
</reference>
<dbReference type="Proteomes" id="UP001497527">
    <property type="component" value="Unassembled WGS sequence"/>
</dbReference>
<evidence type="ECO:0000256" key="3">
    <source>
        <dbReference type="ARBA" id="ARBA00023237"/>
    </source>
</evidence>
<feature type="domain" description="Outer membrane protein beta-barrel" evidence="7">
    <location>
        <begin position="365"/>
        <end position="769"/>
    </location>
</feature>
<feature type="signal peptide" evidence="5">
    <location>
        <begin position="1"/>
        <end position="19"/>
    </location>
</feature>
<proteinExistence type="predicted"/>
<feature type="region of interest" description="Disordered" evidence="4">
    <location>
        <begin position="774"/>
        <end position="794"/>
    </location>
</feature>
<evidence type="ECO:0000256" key="4">
    <source>
        <dbReference type="SAM" id="MobiDB-lite"/>
    </source>
</evidence>
<keyword evidence="2" id="KW-0472">Membrane</keyword>
<evidence type="ECO:0000313" key="8">
    <source>
        <dbReference type="EMBL" id="CAL2103314.1"/>
    </source>
</evidence>
<evidence type="ECO:0000259" key="7">
    <source>
        <dbReference type="Pfam" id="PF14905"/>
    </source>
</evidence>
<dbReference type="EMBL" id="CAXJIO010000012">
    <property type="protein sequence ID" value="CAL2103314.1"/>
    <property type="molecule type" value="Genomic_DNA"/>
</dbReference>
<feature type="domain" description="TonB-dependent receptor plug" evidence="6">
    <location>
        <begin position="144"/>
        <end position="219"/>
    </location>
</feature>
<dbReference type="PANTHER" id="PTHR40980:SF4">
    <property type="entry name" value="TONB-DEPENDENT RECEPTOR-LIKE BETA-BARREL DOMAIN-CONTAINING PROTEIN"/>
    <property type="match status" value="1"/>
</dbReference>
<evidence type="ECO:0000256" key="5">
    <source>
        <dbReference type="SAM" id="SignalP"/>
    </source>
</evidence>
<keyword evidence="3" id="KW-0998">Cell outer membrane</keyword>
<comment type="caution">
    <text evidence="8">The sequence shown here is derived from an EMBL/GenBank/DDBJ whole genome shotgun (WGS) entry which is preliminary data.</text>
</comment>
<dbReference type="SUPFAM" id="SSF56935">
    <property type="entry name" value="Porins"/>
    <property type="match status" value="1"/>
</dbReference>
<dbReference type="PANTHER" id="PTHR40980">
    <property type="entry name" value="PLUG DOMAIN-CONTAINING PROTEIN"/>
    <property type="match status" value="1"/>
</dbReference>
<accession>A0ABM9PCJ0</accession>
<dbReference type="InterPro" id="IPR008969">
    <property type="entry name" value="CarboxyPept-like_regulatory"/>
</dbReference>
<dbReference type="Gene3D" id="2.40.170.20">
    <property type="entry name" value="TonB-dependent receptor, beta-barrel domain"/>
    <property type="match status" value="1"/>
</dbReference>
<dbReference type="InterPro" id="IPR012910">
    <property type="entry name" value="Plug_dom"/>
</dbReference>
<dbReference type="Pfam" id="PF13715">
    <property type="entry name" value="CarbopepD_reg_2"/>
    <property type="match status" value="1"/>
</dbReference>
<protein>
    <submittedName>
        <fullName evidence="8">TonB-dependent receptor</fullName>
    </submittedName>
</protein>
<name>A0ABM9PCJ0_9FLAO</name>
<dbReference type="InterPro" id="IPR041700">
    <property type="entry name" value="OMP_b-brl_3"/>
</dbReference>
<dbReference type="Gene3D" id="2.60.40.1120">
    <property type="entry name" value="Carboxypeptidase-like, regulatory domain"/>
    <property type="match status" value="1"/>
</dbReference>
<dbReference type="InterPro" id="IPR036942">
    <property type="entry name" value="Beta-barrel_TonB_sf"/>
</dbReference>
<dbReference type="RefSeq" id="WP_348717465.1">
    <property type="nucleotide sequence ID" value="NZ_CAXJIO010000012.1"/>
</dbReference>
<evidence type="ECO:0000313" key="9">
    <source>
        <dbReference type="Proteomes" id="UP001497527"/>
    </source>
</evidence>
<sequence>MKKLLLAMLLVSMVFCASAQKVQVFGQVKDFKNKSPLSYVTITCATLDGKIITGTTTTNQGTFKLFKLPKAKLSLSFQFIGYKKTQKNIDLTKSKSPIDLGTFLLQENAEHLSEVEIQSKVVSVAQKIDKRVYNIDKNLLAVGSNSLEILETIPSVDVNQLSGTVSLRGNENVQLLVNGKPSNLKTEQLLKQIPSNTIKQIEIITNPSAKYTSEGMSGIINVILKKNTKIGFNGNIVIGIKHSKNTRPDIILNANYKVGRINFYSSYNTSWGDYETFNNIERTTTNLLQDIDFLNNSNLHSFKFGADIELSKQSLLSLYTNQNFDNNSLSTHTKTTQNTTILFDNRRFSTYKQKDASYNIDYVYNFDDTGQNLELELNYSINKNPEHTVNSEITNPTTKEYNYTNDIEDTKKLWLFNIDYTKPIESGSIEFGLEYRKQNFYNRIITDQEAPSTNTSNIQPIGNTSLNYDRDIYSGYISYTQEFNQLAIQIGLRAEQFKLDALFLNTQQGTSSITDQIFSLYPSASINYHISSKDELQLAYSRRVDRPSAYQLTPIQEWASPLTIAKGNINITPQFTNSIELNYTKTINKGYLSIGTFYRRTNDKIGRILQRDMANSELLISSFTNYDFADSYGFEISGSYKLQKWWTIRPSFETYIQDSQGVLNSHFEMIKNTIIKGRISNSFKVSKKLSFQLSTIHRGKSQNVQYTIQPYTMVNIAGKLKILNGKGNITLRGTDIFNNVNFDYSSTNPFQQKGKYILEYDSIFLGFSYNFGSGKNKRKSRKYRDSNESQGGMF</sequence>